<keyword evidence="4" id="KW-0808">Transferase</keyword>
<dbReference type="SUPFAM" id="SSF56112">
    <property type="entry name" value="Protein kinase-like (PK-like)"/>
    <property type="match status" value="1"/>
</dbReference>
<comment type="similarity">
    <text evidence="2">Belongs to the choline/ethanolamine kinase family.</text>
</comment>
<dbReference type="Gene3D" id="3.90.1200.10">
    <property type="match status" value="1"/>
</dbReference>
<dbReference type="RefSeq" id="XP_012648753.1">
    <property type="nucleotide sequence ID" value="XM_012793299.1"/>
</dbReference>
<name>A0A0K3AMF6_BABMR</name>
<dbReference type="GO" id="GO:0005737">
    <property type="term" value="C:cytoplasm"/>
    <property type="evidence" value="ECO:0007669"/>
    <property type="project" value="TreeGrafter"/>
</dbReference>
<dbReference type="AlphaFoldDB" id="A0A0K3AMF6"/>
<keyword evidence="4" id="KW-0418">Kinase</keyword>
<dbReference type="OrthoDB" id="10267235at2759"/>
<evidence type="ECO:0000313" key="4">
    <source>
        <dbReference type="EMBL" id="CTQ40742.1"/>
    </source>
</evidence>
<reference evidence="4 5" key="1">
    <citation type="journal article" date="2012" name="Nucleic Acids Res.">
        <title>Sequencing of the smallest Apicomplexan genome from the human pathogen Babesia microti.</title>
        <authorList>
            <person name="Cornillot E."/>
            <person name="Hadj-Kaddour K."/>
            <person name="Dassouli A."/>
            <person name="Noel B."/>
            <person name="Ranwez V."/>
            <person name="Vacherie B."/>
            <person name="Augagneur Y."/>
            <person name="Bres V."/>
            <person name="Duclos A."/>
            <person name="Randazzo S."/>
            <person name="Carcy B."/>
            <person name="Debierre-Grockiego F."/>
            <person name="Delbecq S."/>
            <person name="Moubri-Menage K."/>
            <person name="Shams-Eldin H."/>
            <person name="Usmani-Brown S."/>
            <person name="Bringaud F."/>
            <person name="Wincker P."/>
            <person name="Vivares C.P."/>
            <person name="Schwarz R.T."/>
            <person name="Schetters T.P."/>
            <person name="Krause P.J."/>
            <person name="Gorenflot A."/>
            <person name="Berry V."/>
            <person name="Barbe V."/>
            <person name="Ben Mamoun C."/>
        </authorList>
    </citation>
    <scope>NUCLEOTIDE SEQUENCE [LARGE SCALE GENOMIC DNA]</scope>
    <source>
        <strain evidence="4 5">RI</strain>
    </source>
</reference>
<dbReference type="VEuPathDB" id="PiroplasmaDB:BMR1_03g00710"/>
<dbReference type="GO" id="GO:0004305">
    <property type="term" value="F:ethanolamine kinase activity"/>
    <property type="evidence" value="ECO:0007669"/>
    <property type="project" value="UniProtKB-EC"/>
</dbReference>
<dbReference type="GeneID" id="24424776"/>
<evidence type="ECO:0000256" key="2">
    <source>
        <dbReference type="ARBA" id="ARBA00038211"/>
    </source>
</evidence>
<dbReference type="Gene3D" id="3.30.200.20">
    <property type="entry name" value="Phosphorylase Kinase, domain 1"/>
    <property type="match status" value="1"/>
</dbReference>
<accession>A0A0K3AMF6</accession>
<dbReference type="KEGG" id="bmic:BMR1_03g00710"/>
<dbReference type="CDD" id="cd05157">
    <property type="entry name" value="ETNK_euk"/>
    <property type="match status" value="1"/>
</dbReference>
<sequence length="351" mass="40568">MSNSLFSSKTNRRYAVNGDYILQKAAELTAATLCTNNTSKLSFIQIKGGITNLIYRVESTESDNKVLVRIYGDKTDYIINREREMAICEVLFKIGLSKNIYGCFEGGQIEEWIEGTIMSDDNVKDSIIMNGIAKTMKRLHSVPLCDKFYIKTEVEGYTSSLYKGKSFLFAKIKMLYHRVMSKSSDLKANFPEFDFGKIKLDIEVLEQICDEANSPVVLCHGDLLPANIVLTKEGIRFIDFEYSCPMERGYDIANHLMEYTGCQADWSRLPTHEEESQFLSYYLDTSSTEDIEILRDEIRPFYLASNLFWGLWGLFQYYYSNVDFCFGDYAKKKLRFFMCPEQRSKYGWITS</sequence>
<dbReference type="Pfam" id="PF01633">
    <property type="entry name" value="Choline_kinase"/>
    <property type="match status" value="1"/>
</dbReference>
<evidence type="ECO:0000256" key="3">
    <source>
        <dbReference type="ARBA" id="ARBA00038874"/>
    </source>
</evidence>
<evidence type="ECO:0000256" key="1">
    <source>
        <dbReference type="ARBA" id="ARBA00037883"/>
    </source>
</evidence>
<comment type="pathway">
    <text evidence="1">Phospholipid metabolism; phosphatidylethanolamine biosynthesis; phosphatidylethanolamine from ethanolamine: step 1/3.</text>
</comment>
<dbReference type="PANTHER" id="PTHR22603:SF66">
    <property type="entry name" value="ETHANOLAMINE KINASE"/>
    <property type="match status" value="1"/>
</dbReference>
<proteinExistence type="inferred from homology"/>
<organism evidence="4 5">
    <name type="scientific">Babesia microti (strain RI)</name>
    <dbReference type="NCBI Taxonomy" id="1133968"/>
    <lineage>
        <taxon>Eukaryota</taxon>
        <taxon>Sar</taxon>
        <taxon>Alveolata</taxon>
        <taxon>Apicomplexa</taxon>
        <taxon>Aconoidasida</taxon>
        <taxon>Piroplasmida</taxon>
        <taxon>Babesiidae</taxon>
        <taxon>Babesia</taxon>
    </lineage>
</organism>
<dbReference type="InterPro" id="IPR011009">
    <property type="entry name" value="Kinase-like_dom_sf"/>
</dbReference>
<gene>
    <name evidence="4" type="ORF">BMR1_03g00710</name>
</gene>
<dbReference type="OMA" id="EAPYYKI"/>
<dbReference type="PANTHER" id="PTHR22603">
    <property type="entry name" value="CHOLINE/ETHANOALAMINE KINASE"/>
    <property type="match status" value="1"/>
</dbReference>
<dbReference type="GO" id="GO:0006646">
    <property type="term" value="P:phosphatidylethanolamine biosynthetic process"/>
    <property type="evidence" value="ECO:0007669"/>
    <property type="project" value="TreeGrafter"/>
</dbReference>
<protein>
    <recommendedName>
        <fullName evidence="3">ethanolamine kinase</fullName>
        <ecNumber evidence="3">2.7.1.82</ecNumber>
    </recommendedName>
</protein>
<reference evidence="4 5" key="3">
    <citation type="journal article" date="2016" name="Sci. Rep.">
        <title>Genome-wide diversity and gene expression profiling of Babesia microti isolates identify polymorphic genes that mediate host-pathogen interactions.</title>
        <authorList>
            <person name="Silva J.C."/>
            <person name="Cornillot E."/>
            <person name="McCracken C."/>
            <person name="Usmani-Brown S."/>
            <person name="Dwivedi A."/>
            <person name="Ifeonu O.O."/>
            <person name="Crabtree J."/>
            <person name="Gotia H.T."/>
            <person name="Virji A.Z."/>
            <person name="Reynes C."/>
            <person name="Colinge J."/>
            <person name="Kumar V."/>
            <person name="Lawres L."/>
            <person name="Pazzi J.E."/>
            <person name="Pablo J.V."/>
            <person name="Hung C."/>
            <person name="Brancato J."/>
            <person name="Kumari P."/>
            <person name="Orvis J."/>
            <person name="Tretina K."/>
            <person name="Chibucos M."/>
            <person name="Ott S."/>
            <person name="Sadzewicz L."/>
            <person name="Sengamalay N."/>
            <person name="Shetty A.C."/>
            <person name="Su Q."/>
            <person name="Tallon L."/>
            <person name="Fraser C.M."/>
            <person name="Frutos R."/>
            <person name="Molina D.M."/>
            <person name="Krause P.J."/>
            <person name="Ben Mamoun C."/>
        </authorList>
    </citation>
    <scope>NUCLEOTIDE SEQUENCE [LARGE SCALE GENOMIC DNA]</scope>
    <source>
        <strain evidence="4 5">RI</strain>
    </source>
</reference>
<reference evidence="4 5" key="2">
    <citation type="journal article" date="2013" name="PLoS ONE">
        <title>Whole genome mapping and re-organization of the nuclear and mitochondrial genomes of Babesia microti isolates.</title>
        <authorList>
            <person name="Cornillot E."/>
            <person name="Dassouli A."/>
            <person name="Garg A."/>
            <person name="Pachikara N."/>
            <person name="Randazzo S."/>
            <person name="Depoix D."/>
            <person name="Carcy B."/>
            <person name="Delbecq S."/>
            <person name="Frutos R."/>
            <person name="Silva J.C."/>
            <person name="Sutton R."/>
            <person name="Krause P.J."/>
            <person name="Mamoun C.B."/>
        </authorList>
    </citation>
    <scope>NUCLEOTIDE SEQUENCE [LARGE SCALE GENOMIC DNA]</scope>
    <source>
        <strain evidence="4 5">RI</strain>
    </source>
</reference>
<evidence type="ECO:0000313" key="5">
    <source>
        <dbReference type="Proteomes" id="UP000002899"/>
    </source>
</evidence>
<dbReference type="EMBL" id="LN871598">
    <property type="protein sequence ID" value="CTQ40742.1"/>
    <property type="molecule type" value="Genomic_DNA"/>
</dbReference>
<dbReference type="EC" id="2.7.1.82" evidence="3"/>
<dbReference type="Proteomes" id="UP000002899">
    <property type="component" value="Chromosome III"/>
</dbReference>
<keyword evidence="5" id="KW-1185">Reference proteome</keyword>